<comment type="similarity">
    <text evidence="1">Belongs to the aldehyde dehydrogenase family.</text>
</comment>
<reference evidence="5" key="1">
    <citation type="journal article" date="2020" name="bioRxiv">
        <title>Whole genome comparisons of ergot fungi reveals the divergence and evolution of species within the genus Claviceps are the result of varying mechanisms driving genome evolution and host range expansion.</title>
        <authorList>
            <person name="Wyka S.A."/>
            <person name="Mondo S.J."/>
            <person name="Liu M."/>
            <person name="Dettman J."/>
            <person name="Nalam V."/>
            <person name="Broders K.D."/>
        </authorList>
    </citation>
    <scope>NUCLEOTIDE SEQUENCE</scope>
    <source>
        <strain evidence="5">CCC 489</strain>
    </source>
</reference>
<dbReference type="EC" id="1.2.1.3" evidence="2"/>
<evidence type="ECO:0000256" key="1">
    <source>
        <dbReference type="ARBA" id="ARBA00009986"/>
    </source>
</evidence>
<evidence type="ECO:0000313" key="5">
    <source>
        <dbReference type="EMBL" id="KAG5926229.1"/>
    </source>
</evidence>
<dbReference type="SUPFAM" id="SSF53720">
    <property type="entry name" value="ALDH-like"/>
    <property type="match status" value="1"/>
</dbReference>
<proteinExistence type="inferred from homology"/>
<dbReference type="Gene3D" id="3.40.309.10">
    <property type="entry name" value="Aldehyde Dehydrogenase, Chain A, domain 2"/>
    <property type="match status" value="1"/>
</dbReference>
<dbReference type="OrthoDB" id="310895at2759"/>
<dbReference type="Gene3D" id="3.40.605.10">
    <property type="entry name" value="Aldehyde Dehydrogenase, Chain A, domain 1"/>
    <property type="match status" value="1"/>
</dbReference>
<organism evidence="5 6">
    <name type="scientific">Claviceps africana</name>
    <dbReference type="NCBI Taxonomy" id="83212"/>
    <lineage>
        <taxon>Eukaryota</taxon>
        <taxon>Fungi</taxon>
        <taxon>Dikarya</taxon>
        <taxon>Ascomycota</taxon>
        <taxon>Pezizomycotina</taxon>
        <taxon>Sordariomycetes</taxon>
        <taxon>Hypocreomycetidae</taxon>
        <taxon>Hypocreales</taxon>
        <taxon>Clavicipitaceae</taxon>
        <taxon>Claviceps</taxon>
    </lineage>
</organism>
<comment type="caution">
    <text evidence="5">The sequence shown here is derived from an EMBL/GenBank/DDBJ whole genome shotgun (WGS) entry which is preliminary data.</text>
</comment>
<evidence type="ECO:0000313" key="6">
    <source>
        <dbReference type="Proteomes" id="UP000811619"/>
    </source>
</evidence>
<dbReference type="InterPro" id="IPR016161">
    <property type="entry name" value="Ald_DH/histidinol_DH"/>
</dbReference>
<dbReference type="PANTHER" id="PTHR11699">
    <property type="entry name" value="ALDEHYDE DEHYDROGENASE-RELATED"/>
    <property type="match status" value="1"/>
</dbReference>
<dbReference type="InterPro" id="IPR015590">
    <property type="entry name" value="Aldehyde_DH_dom"/>
</dbReference>
<evidence type="ECO:0000256" key="3">
    <source>
        <dbReference type="ARBA" id="ARBA00049194"/>
    </source>
</evidence>
<dbReference type="Pfam" id="PF00171">
    <property type="entry name" value="Aldedh"/>
    <property type="match status" value="1"/>
</dbReference>
<feature type="non-terminal residue" evidence="5">
    <location>
        <position position="1"/>
    </location>
</feature>
<protein>
    <recommendedName>
        <fullName evidence="2">aldehyde dehydrogenase (NAD(+))</fullName>
        <ecNumber evidence="2">1.2.1.3</ecNumber>
    </recommendedName>
</protein>
<dbReference type="InterPro" id="IPR016162">
    <property type="entry name" value="Ald_DH_N"/>
</dbReference>
<comment type="catalytic activity">
    <reaction evidence="3">
        <text>an aldehyde + NAD(+) + H2O = a carboxylate + NADH + 2 H(+)</text>
        <dbReference type="Rhea" id="RHEA:16185"/>
        <dbReference type="ChEBI" id="CHEBI:15377"/>
        <dbReference type="ChEBI" id="CHEBI:15378"/>
        <dbReference type="ChEBI" id="CHEBI:17478"/>
        <dbReference type="ChEBI" id="CHEBI:29067"/>
        <dbReference type="ChEBI" id="CHEBI:57540"/>
        <dbReference type="ChEBI" id="CHEBI:57945"/>
        <dbReference type="EC" id="1.2.1.3"/>
    </reaction>
</comment>
<evidence type="ECO:0000256" key="2">
    <source>
        <dbReference type="ARBA" id="ARBA00024226"/>
    </source>
</evidence>
<gene>
    <name evidence="5" type="ORF">E4U42_003526</name>
</gene>
<feature type="domain" description="Aldehyde dehydrogenase" evidence="4">
    <location>
        <begin position="1"/>
        <end position="51"/>
    </location>
</feature>
<dbReference type="EMBL" id="SRPY01000287">
    <property type="protein sequence ID" value="KAG5926229.1"/>
    <property type="molecule type" value="Genomic_DNA"/>
</dbReference>
<sequence length="60" mass="6651">ADRLARRLRAGTVWVNTHAELRPDAPFAGHKRSGLGCELGVDGLRAYCNVQILHCRKRPA</sequence>
<accession>A0A8K0NHR1</accession>
<evidence type="ECO:0000259" key="4">
    <source>
        <dbReference type="Pfam" id="PF00171"/>
    </source>
</evidence>
<dbReference type="InterPro" id="IPR016163">
    <property type="entry name" value="Ald_DH_C"/>
</dbReference>
<name>A0A8K0NHR1_9HYPO</name>
<dbReference type="GO" id="GO:0004029">
    <property type="term" value="F:aldehyde dehydrogenase (NAD+) activity"/>
    <property type="evidence" value="ECO:0007669"/>
    <property type="project" value="UniProtKB-EC"/>
</dbReference>
<dbReference type="Proteomes" id="UP000811619">
    <property type="component" value="Unassembled WGS sequence"/>
</dbReference>
<dbReference type="AlphaFoldDB" id="A0A8K0NHR1"/>
<keyword evidence="6" id="KW-1185">Reference proteome</keyword>